<dbReference type="EnsemblFungi" id="EJT75139">
    <property type="protein sequence ID" value="EJT75139"/>
    <property type="gene ID" value="GGTG_05076"/>
</dbReference>
<feature type="domain" description="PD-(D/E)XK nuclease-like" evidence="2">
    <location>
        <begin position="286"/>
        <end position="560"/>
    </location>
</feature>
<feature type="compositionally biased region" description="Basic and acidic residues" evidence="1">
    <location>
        <begin position="138"/>
        <end position="147"/>
    </location>
</feature>
<dbReference type="InterPro" id="IPR046797">
    <property type="entry name" value="PDDEXK_12"/>
</dbReference>
<dbReference type="AlphaFoldDB" id="J3NUW7"/>
<dbReference type="RefSeq" id="XP_009221139.1">
    <property type="nucleotide sequence ID" value="XM_009222875.1"/>
</dbReference>
<evidence type="ECO:0000313" key="5">
    <source>
        <dbReference type="Proteomes" id="UP000006039"/>
    </source>
</evidence>
<feature type="compositionally biased region" description="Polar residues" evidence="1">
    <location>
        <begin position="202"/>
        <end position="213"/>
    </location>
</feature>
<dbReference type="Proteomes" id="UP000006039">
    <property type="component" value="Unassembled WGS sequence"/>
</dbReference>
<dbReference type="Pfam" id="PF20516">
    <property type="entry name" value="PDDEXK_12"/>
    <property type="match status" value="1"/>
</dbReference>
<reference evidence="5" key="1">
    <citation type="submission" date="2010-07" db="EMBL/GenBank/DDBJ databases">
        <title>The genome sequence of Gaeumannomyces graminis var. tritici strain R3-111a-1.</title>
        <authorList>
            <consortium name="The Broad Institute Genome Sequencing Platform"/>
            <person name="Ma L.-J."/>
            <person name="Dead R."/>
            <person name="Young S."/>
            <person name="Zeng Q."/>
            <person name="Koehrsen M."/>
            <person name="Alvarado L."/>
            <person name="Berlin A."/>
            <person name="Chapman S.B."/>
            <person name="Chen Z."/>
            <person name="Freedman E."/>
            <person name="Gellesch M."/>
            <person name="Goldberg J."/>
            <person name="Griggs A."/>
            <person name="Gujja S."/>
            <person name="Heilman E.R."/>
            <person name="Heiman D."/>
            <person name="Hepburn T."/>
            <person name="Howarth C."/>
            <person name="Jen D."/>
            <person name="Larson L."/>
            <person name="Mehta T."/>
            <person name="Neiman D."/>
            <person name="Pearson M."/>
            <person name="Roberts A."/>
            <person name="Saif S."/>
            <person name="Shea T."/>
            <person name="Shenoy N."/>
            <person name="Sisk P."/>
            <person name="Stolte C."/>
            <person name="Sykes S."/>
            <person name="Walk T."/>
            <person name="White J."/>
            <person name="Yandava C."/>
            <person name="Haas B."/>
            <person name="Nusbaum C."/>
            <person name="Birren B."/>
        </authorList>
    </citation>
    <scope>NUCLEOTIDE SEQUENCE [LARGE SCALE GENOMIC DNA]</scope>
    <source>
        <strain evidence="5">R3-111a-1</strain>
    </source>
</reference>
<dbReference type="eggNOG" id="ENOG502SSXD">
    <property type="taxonomic scope" value="Eukaryota"/>
</dbReference>
<keyword evidence="5" id="KW-1185">Reference proteome</keyword>
<reference evidence="3" key="3">
    <citation type="submission" date="2010-09" db="EMBL/GenBank/DDBJ databases">
        <title>Annotation of Gaeumannomyces graminis var. tritici R3-111a-1.</title>
        <authorList>
            <consortium name="The Broad Institute Genome Sequencing Platform"/>
            <person name="Ma L.-J."/>
            <person name="Dead R."/>
            <person name="Young S.K."/>
            <person name="Zeng Q."/>
            <person name="Gargeya S."/>
            <person name="Fitzgerald M."/>
            <person name="Haas B."/>
            <person name="Abouelleil A."/>
            <person name="Alvarado L."/>
            <person name="Arachchi H.M."/>
            <person name="Berlin A."/>
            <person name="Brown A."/>
            <person name="Chapman S.B."/>
            <person name="Chen Z."/>
            <person name="Dunbar C."/>
            <person name="Freedman E."/>
            <person name="Gearin G."/>
            <person name="Gellesch M."/>
            <person name="Goldberg J."/>
            <person name="Griggs A."/>
            <person name="Gujja S."/>
            <person name="Heiman D."/>
            <person name="Howarth C."/>
            <person name="Larson L."/>
            <person name="Lui A."/>
            <person name="MacDonald P.J.P."/>
            <person name="Mehta T."/>
            <person name="Montmayeur A."/>
            <person name="Murphy C."/>
            <person name="Neiman D."/>
            <person name="Pearson M."/>
            <person name="Priest M."/>
            <person name="Roberts A."/>
            <person name="Saif S."/>
            <person name="Shea T."/>
            <person name="Shenoy N."/>
            <person name="Sisk P."/>
            <person name="Stolte C."/>
            <person name="Sykes S."/>
            <person name="Yandava C."/>
            <person name="Wortman J."/>
            <person name="Nusbaum C."/>
            <person name="Birren B."/>
        </authorList>
    </citation>
    <scope>NUCLEOTIDE SEQUENCE</scope>
    <source>
        <strain evidence="3">R3-111a-1</strain>
    </source>
</reference>
<protein>
    <recommendedName>
        <fullName evidence="2">PD-(D/E)XK nuclease-like domain-containing protein</fullName>
    </recommendedName>
</protein>
<dbReference type="GeneID" id="20345534"/>
<evidence type="ECO:0000256" key="1">
    <source>
        <dbReference type="SAM" id="MobiDB-lite"/>
    </source>
</evidence>
<evidence type="ECO:0000313" key="4">
    <source>
        <dbReference type="EnsemblFungi" id="EJT75139"/>
    </source>
</evidence>
<reference evidence="4" key="5">
    <citation type="submission" date="2018-04" db="UniProtKB">
        <authorList>
            <consortium name="EnsemblFungi"/>
        </authorList>
    </citation>
    <scope>IDENTIFICATION</scope>
    <source>
        <strain evidence="4">R3-111a-1</strain>
    </source>
</reference>
<reference evidence="3" key="2">
    <citation type="submission" date="2010-07" db="EMBL/GenBank/DDBJ databases">
        <authorList>
            <consortium name="The Broad Institute Genome Sequencing Platform"/>
            <consortium name="Broad Institute Genome Sequencing Center for Infectious Disease"/>
            <person name="Ma L.-J."/>
            <person name="Dead R."/>
            <person name="Young S."/>
            <person name="Zeng Q."/>
            <person name="Koehrsen M."/>
            <person name="Alvarado L."/>
            <person name="Berlin A."/>
            <person name="Chapman S.B."/>
            <person name="Chen Z."/>
            <person name="Freedman E."/>
            <person name="Gellesch M."/>
            <person name="Goldberg J."/>
            <person name="Griggs A."/>
            <person name="Gujja S."/>
            <person name="Heilman E.R."/>
            <person name="Heiman D."/>
            <person name="Hepburn T."/>
            <person name="Howarth C."/>
            <person name="Jen D."/>
            <person name="Larson L."/>
            <person name="Mehta T."/>
            <person name="Neiman D."/>
            <person name="Pearson M."/>
            <person name="Roberts A."/>
            <person name="Saif S."/>
            <person name="Shea T."/>
            <person name="Shenoy N."/>
            <person name="Sisk P."/>
            <person name="Stolte C."/>
            <person name="Sykes S."/>
            <person name="Walk T."/>
            <person name="White J."/>
            <person name="Yandava C."/>
            <person name="Haas B."/>
            <person name="Nusbaum C."/>
            <person name="Birren B."/>
        </authorList>
    </citation>
    <scope>NUCLEOTIDE SEQUENCE</scope>
    <source>
        <strain evidence="3">R3-111a-1</strain>
    </source>
</reference>
<feature type="compositionally biased region" description="Low complexity" evidence="1">
    <location>
        <begin position="186"/>
        <end position="201"/>
    </location>
</feature>
<proteinExistence type="predicted"/>
<evidence type="ECO:0000259" key="2">
    <source>
        <dbReference type="Pfam" id="PF20516"/>
    </source>
</evidence>
<accession>J3NUW7</accession>
<dbReference type="VEuPathDB" id="FungiDB:GGTG_05076"/>
<gene>
    <name evidence="4" type="primary">20345534</name>
    <name evidence="3" type="ORF">GGTG_05076</name>
</gene>
<dbReference type="STRING" id="644352.J3NUW7"/>
<dbReference type="HOGENOM" id="CLU_027219_0_2_1"/>
<sequence length="574" mass="63729">MVAQPTPSCRIQAYSHPIRTKRRRDSPDAAGANKRRTASPLPPQNGRQQARHEGRHIKQPTQPTPMRRTDFLRWLDAIPDGADVDAQVDLRKRPRAAKDEDLSQPQPDGLAKRRRCDPCRADFRTPPLSRSASGQMDHGQDSARREATTPPDADLSSHGAVANDDTPRATLVDRPRHRQLDRHMSTSHSSRSSRAGSSASSDKQTTGSQPSSTGRKRKRDMKVAPDRVNIKTFATGVRTMLLPPRLGELDAAFKKSWAGCVSSSRYTEIMQAEAPLNDIAAMPESAFFAAPPPEHQGRPFEAQESPSLADVVSLLAKAAQCEEDGWDEAGWNMAVHYPLMRLAVPDGSQLEVTPCITAQIQPRFQPLSTSSSRVDYCITINPHWPHQRGVDTPALRAITERQFYLPERSISHTSYEPLISRPIAVSIETKRPDGSPDEAIAQLGIWQAAQWRMLEELAPPLPPAPTGPADLFAAPPSRPPYLALHGVDFLPAVYIVGHEWKFAALTRDAAPATGSKGMAIQSQSTLWTNCTMGDTSSVHGIYRIIWCLRRLARYSMEEFWPWYQRHVLRMDFGG</sequence>
<feature type="compositionally biased region" description="Basic and acidic residues" evidence="1">
    <location>
        <begin position="165"/>
        <end position="174"/>
    </location>
</feature>
<reference evidence="4" key="4">
    <citation type="journal article" date="2015" name="G3 (Bethesda)">
        <title>Genome sequences of three phytopathogenic species of the Magnaporthaceae family of fungi.</title>
        <authorList>
            <person name="Okagaki L.H."/>
            <person name="Nunes C.C."/>
            <person name="Sailsbery J."/>
            <person name="Clay B."/>
            <person name="Brown D."/>
            <person name="John T."/>
            <person name="Oh Y."/>
            <person name="Young N."/>
            <person name="Fitzgerald M."/>
            <person name="Haas B.J."/>
            <person name="Zeng Q."/>
            <person name="Young S."/>
            <person name="Adiconis X."/>
            <person name="Fan L."/>
            <person name="Levin J.Z."/>
            <person name="Mitchell T.K."/>
            <person name="Okubara P.A."/>
            <person name="Farman M.L."/>
            <person name="Kohn L.M."/>
            <person name="Birren B."/>
            <person name="Ma L.-J."/>
            <person name="Dean R.A."/>
        </authorList>
    </citation>
    <scope>NUCLEOTIDE SEQUENCE</scope>
    <source>
        <strain evidence="4">R3-111a-1</strain>
    </source>
</reference>
<dbReference type="EMBL" id="GL385397">
    <property type="protein sequence ID" value="EJT75139.1"/>
    <property type="molecule type" value="Genomic_DNA"/>
</dbReference>
<organism evidence="3">
    <name type="scientific">Gaeumannomyces tritici (strain R3-111a-1)</name>
    <name type="common">Wheat and barley take-all root rot fungus</name>
    <name type="synonym">Gaeumannomyces graminis var. tritici</name>
    <dbReference type="NCBI Taxonomy" id="644352"/>
    <lineage>
        <taxon>Eukaryota</taxon>
        <taxon>Fungi</taxon>
        <taxon>Dikarya</taxon>
        <taxon>Ascomycota</taxon>
        <taxon>Pezizomycotina</taxon>
        <taxon>Sordariomycetes</taxon>
        <taxon>Sordariomycetidae</taxon>
        <taxon>Magnaporthales</taxon>
        <taxon>Magnaporthaceae</taxon>
        <taxon>Gaeumannomyces</taxon>
    </lineage>
</organism>
<feature type="compositionally biased region" description="Basic and acidic residues" evidence="1">
    <location>
        <begin position="88"/>
        <end position="101"/>
    </location>
</feature>
<name>J3NUW7_GAET3</name>
<evidence type="ECO:0000313" key="3">
    <source>
        <dbReference type="EMBL" id="EJT75139.1"/>
    </source>
</evidence>
<dbReference type="OrthoDB" id="4161186at2759"/>
<feature type="region of interest" description="Disordered" evidence="1">
    <location>
        <begin position="1"/>
        <end position="225"/>
    </location>
</feature>